<protein>
    <submittedName>
        <fullName evidence="1">Ester cyclase</fullName>
    </submittedName>
</protein>
<dbReference type="GO" id="GO:0030638">
    <property type="term" value="P:polyketide metabolic process"/>
    <property type="evidence" value="ECO:0007669"/>
    <property type="project" value="InterPro"/>
</dbReference>
<evidence type="ECO:0000313" key="1">
    <source>
        <dbReference type="EMBL" id="MBW4710374.1"/>
    </source>
</evidence>
<dbReference type="PANTHER" id="PTHR38436:SF1">
    <property type="entry name" value="ESTER CYCLASE"/>
    <property type="match status" value="1"/>
</dbReference>
<dbReference type="Pfam" id="PF07366">
    <property type="entry name" value="SnoaL"/>
    <property type="match status" value="2"/>
</dbReference>
<proteinExistence type="predicted"/>
<organism evidence="1 2">
    <name type="scientific">Roseobacter insulae</name>
    <dbReference type="NCBI Taxonomy" id="2859783"/>
    <lineage>
        <taxon>Bacteria</taxon>
        <taxon>Pseudomonadati</taxon>
        <taxon>Pseudomonadota</taxon>
        <taxon>Alphaproteobacteria</taxon>
        <taxon>Rhodobacterales</taxon>
        <taxon>Roseobacteraceae</taxon>
        <taxon>Roseobacter</taxon>
    </lineage>
</organism>
<dbReference type="Proteomes" id="UP001138661">
    <property type="component" value="Unassembled WGS sequence"/>
</dbReference>
<comment type="caution">
    <text evidence="1">The sequence shown here is derived from an EMBL/GenBank/DDBJ whole genome shotgun (WGS) entry which is preliminary data.</text>
</comment>
<gene>
    <name evidence="1" type="ORF">KX928_21500</name>
</gene>
<dbReference type="InterPro" id="IPR009959">
    <property type="entry name" value="Cyclase_SnoaL-like"/>
</dbReference>
<dbReference type="EMBL" id="JAHXDN010000007">
    <property type="protein sequence ID" value="MBW4710374.1"/>
    <property type="molecule type" value="Genomic_DNA"/>
</dbReference>
<sequence length="341" mass="37941">MSASKVQIHNFLNKVIRADDAALRGLCDRFIHPGCVYEISHPLGRFEGRRAILNGFFKPLQTALRQVRRRDEIFISGVNRRAEGGDWIAAVTHYLGSFDDDFCGIRSSGKLAFLRAGEFYRVENGQITTARIILDLPDLMRQAGRNPFDTGLGLETLFPGPATHDGVLPTGAHGAKTLDLVEAMLGDLHVYDPETAGSHGQTGETGYWADDMLWYGPCGIGSNYRWDGFVNDHRRPFLAAFPDRKGGNHYCRIGDADYAAVSGWPSMTMTHQGSYLGIPPTGQALTLRVMDFYRCADGKIAENWVLLDYMDLMHQMGVDLIARSNARSAQEGFRRRNDPIP</sequence>
<accession>A0A9X1FZX3</accession>
<evidence type="ECO:0000313" key="2">
    <source>
        <dbReference type="Proteomes" id="UP001138661"/>
    </source>
</evidence>
<dbReference type="PANTHER" id="PTHR38436">
    <property type="entry name" value="POLYKETIDE CYCLASE SNOAL-LIKE DOMAIN"/>
    <property type="match status" value="1"/>
</dbReference>
<name>A0A9X1FZX3_9RHOB</name>
<dbReference type="AlphaFoldDB" id="A0A9X1FZX3"/>
<reference evidence="1" key="1">
    <citation type="submission" date="2021-07" db="EMBL/GenBank/DDBJ databases">
        <title>Roseobacter insulae sp. nov., isolated from a tidal flat.</title>
        <authorList>
            <person name="Park S."/>
            <person name="Yoon J.-H."/>
        </authorList>
    </citation>
    <scope>NUCLEOTIDE SEQUENCE</scope>
    <source>
        <strain evidence="1">YSTF-M11</strain>
    </source>
</reference>
<keyword evidence="2" id="KW-1185">Reference proteome</keyword>